<evidence type="ECO:0000259" key="12">
    <source>
        <dbReference type="PROSITE" id="PS50109"/>
    </source>
</evidence>
<dbReference type="InterPro" id="IPR000014">
    <property type="entry name" value="PAS"/>
</dbReference>
<feature type="domain" description="Histidine kinase" evidence="12">
    <location>
        <begin position="116"/>
        <end position="332"/>
    </location>
</feature>
<keyword evidence="5" id="KW-0812">Transmembrane</keyword>
<dbReference type="CDD" id="cd00082">
    <property type="entry name" value="HisKA"/>
    <property type="match status" value="1"/>
</dbReference>
<evidence type="ECO:0000256" key="3">
    <source>
        <dbReference type="ARBA" id="ARBA00012438"/>
    </source>
</evidence>
<evidence type="ECO:0000256" key="1">
    <source>
        <dbReference type="ARBA" id="ARBA00000085"/>
    </source>
</evidence>
<keyword evidence="11" id="KW-0472">Membrane</keyword>
<dbReference type="KEGG" id="dcb:C3Y92_15865"/>
<feature type="domain" description="PAS" evidence="13">
    <location>
        <begin position="1"/>
        <end position="38"/>
    </location>
</feature>
<dbReference type="PROSITE" id="PS50109">
    <property type="entry name" value="HIS_KIN"/>
    <property type="match status" value="1"/>
</dbReference>
<dbReference type="Pfam" id="PF02518">
    <property type="entry name" value="HATPase_c"/>
    <property type="match status" value="1"/>
</dbReference>
<keyword evidence="15" id="KW-1185">Reference proteome</keyword>
<dbReference type="InterPro" id="IPR005467">
    <property type="entry name" value="His_kinase_dom"/>
</dbReference>
<dbReference type="Gene3D" id="3.30.450.20">
    <property type="entry name" value="PAS domain"/>
    <property type="match status" value="1"/>
</dbReference>
<dbReference type="OrthoDB" id="9787818at2"/>
<keyword evidence="8" id="KW-0067">ATP-binding</keyword>
<dbReference type="EMBL" id="CP026538">
    <property type="protein sequence ID" value="QAZ68626.1"/>
    <property type="molecule type" value="Genomic_DNA"/>
</dbReference>
<dbReference type="Gene3D" id="1.10.287.130">
    <property type="match status" value="1"/>
</dbReference>
<dbReference type="InterPro" id="IPR035965">
    <property type="entry name" value="PAS-like_dom_sf"/>
</dbReference>
<keyword evidence="4" id="KW-0808">Transferase</keyword>
<dbReference type="SUPFAM" id="SSF47384">
    <property type="entry name" value="Homodimeric domain of signal transducing histidine kinase"/>
    <property type="match status" value="1"/>
</dbReference>
<comment type="subcellular location">
    <subcellularLocation>
        <location evidence="2">Membrane</location>
        <topology evidence="2">Multi-pass membrane protein</topology>
    </subcellularLocation>
</comment>
<dbReference type="Pfam" id="PF00512">
    <property type="entry name" value="HisKA"/>
    <property type="match status" value="1"/>
</dbReference>
<dbReference type="SUPFAM" id="SSF55785">
    <property type="entry name" value="PYP-like sensor domain (PAS domain)"/>
    <property type="match status" value="1"/>
</dbReference>
<dbReference type="GO" id="GO:0005524">
    <property type="term" value="F:ATP binding"/>
    <property type="evidence" value="ECO:0007669"/>
    <property type="project" value="UniProtKB-KW"/>
</dbReference>
<evidence type="ECO:0000256" key="10">
    <source>
        <dbReference type="ARBA" id="ARBA00023012"/>
    </source>
</evidence>
<keyword evidence="7" id="KW-0418">Kinase</keyword>
<dbReference type="InterPro" id="IPR036097">
    <property type="entry name" value="HisK_dim/P_sf"/>
</dbReference>
<proteinExistence type="predicted"/>
<keyword evidence="9" id="KW-1133">Transmembrane helix</keyword>
<accession>A0A4P6HPE1</accession>
<dbReference type="SMART" id="SM00388">
    <property type="entry name" value="HisKA"/>
    <property type="match status" value="1"/>
</dbReference>
<dbReference type="GO" id="GO:0030295">
    <property type="term" value="F:protein kinase activator activity"/>
    <property type="evidence" value="ECO:0007669"/>
    <property type="project" value="TreeGrafter"/>
</dbReference>
<dbReference type="SUPFAM" id="SSF55874">
    <property type="entry name" value="ATPase domain of HSP90 chaperone/DNA topoisomerase II/histidine kinase"/>
    <property type="match status" value="1"/>
</dbReference>
<dbReference type="GO" id="GO:0006355">
    <property type="term" value="P:regulation of DNA-templated transcription"/>
    <property type="evidence" value="ECO:0007669"/>
    <property type="project" value="InterPro"/>
</dbReference>
<dbReference type="Pfam" id="PF00989">
    <property type="entry name" value="PAS"/>
    <property type="match status" value="1"/>
</dbReference>
<evidence type="ECO:0000256" key="5">
    <source>
        <dbReference type="ARBA" id="ARBA00022692"/>
    </source>
</evidence>
<organism evidence="14 15">
    <name type="scientific">Solidesulfovibrio carbinolicus</name>
    <dbReference type="NCBI Taxonomy" id="296842"/>
    <lineage>
        <taxon>Bacteria</taxon>
        <taxon>Pseudomonadati</taxon>
        <taxon>Thermodesulfobacteriota</taxon>
        <taxon>Desulfovibrionia</taxon>
        <taxon>Desulfovibrionales</taxon>
        <taxon>Desulfovibrionaceae</taxon>
        <taxon>Solidesulfovibrio</taxon>
    </lineage>
</organism>
<dbReference type="InterPro" id="IPR013767">
    <property type="entry name" value="PAS_fold"/>
</dbReference>
<dbReference type="GO" id="GO:0000155">
    <property type="term" value="F:phosphorelay sensor kinase activity"/>
    <property type="evidence" value="ECO:0007669"/>
    <property type="project" value="InterPro"/>
</dbReference>
<dbReference type="GO" id="GO:0007234">
    <property type="term" value="P:osmosensory signaling via phosphorelay pathway"/>
    <property type="evidence" value="ECO:0007669"/>
    <property type="project" value="TreeGrafter"/>
</dbReference>
<dbReference type="PROSITE" id="PS50112">
    <property type="entry name" value="PAS"/>
    <property type="match status" value="1"/>
</dbReference>
<dbReference type="InterPro" id="IPR036890">
    <property type="entry name" value="HATPase_C_sf"/>
</dbReference>
<dbReference type="NCBIfam" id="TIGR00229">
    <property type="entry name" value="sensory_box"/>
    <property type="match status" value="1"/>
</dbReference>
<gene>
    <name evidence="14" type="ORF">C3Y92_15865</name>
</gene>
<dbReference type="CDD" id="cd00130">
    <property type="entry name" value="PAS"/>
    <property type="match status" value="1"/>
</dbReference>
<evidence type="ECO:0000259" key="13">
    <source>
        <dbReference type="PROSITE" id="PS50112"/>
    </source>
</evidence>
<dbReference type="PANTHER" id="PTHR42878">
    <property type="entry name" value="TWO-COMPONENT HISTIDINE KINASE"/>
    <property type="match status" value="1"/>
</dbReference>
<dbReference type="RefSeq" id="WP_129354239.1">
    <property type="nucleotide sequence ID" value="NZ_CP026538.1"/>
</dbReference>
<dbReference type="Proteomes" id="UP000293296">
    <property type="component" value="Chromosome"/>
</dbReference>
<dbReference type="GO" id="GO:0016020">
    <property type="term" value="C:membrane"/>
    <property type="evidence" value="ECO:0007669"/>
    <property type="project" value="UniProtKB-SubCell"/>
</dbReference>
<dbReference type="Gene3D" id="3.30.565.10">
    <property type="entry name" value="Histidine kinase-like ATPase, C-terminal domain"/>
    <property type="match status" value="1"/>
</dbReference>
<dbReference type="EC" id="2.7.13.3" evidence="3"/>
<protein>
    <recommendedName>
        <fullName evidence="3">histidine kinase</fullName>
        <ecNumber evidence="3">2.7.13.3</ecNumber>
    </recommendedName>
</protein>
<evidence type="ECO:0000256" key="4">
    <source>
        <dbReference type="ARBA" id="ARBA00022679"/>
    </source>
</evidence>
<keyword evidence="10" id="KW-0902">Two-component regulatory system</keyword>
<dbReference type="AlphaFoldDB" id="A0A4P6HPE1"/>
<evidence type="ECO:0000313" key="14">
    <source>
        <dbReference type="EMBL" id="QAZ68626.1"/>
    </source>
</evidence>
<dbReference type="GO" id="GO:0000156">
    <property type="term" value="F:phosphorelay response regulator activity"/>
    <property type="evidence" value="ECO:0007669"/>
    <property type="project" value="TreeGrafter"/>
</dbReference>
<keyword evidence="6" id="KW-0547">Nucleotide-binding</keyword>
<evidence type="ECO:0000256" key="2">
    <source>
        <dbReference type="ARBA" id="ARBA00004141"/>
    </source>
</evidence>
<comment type="catalytic activity">
    <reaction evidence="1">
        <text>ATP + protein L-histidine = ADP + protein N-phospho-L-histidine.</text>
        <dbReference type="EC" id="2.7.13.3"/>
    </reaction>
</comment>
<evidence type="ECO:0000256" key="11">
    <source>
        <dbReference type="ARBA" id="ARBA00023136"/>
    </source>
</evidence>
<evidence type="ECO:0000256" key="7">
    <source>
        <dbReference type="ARBA" id="ARBA00022777"/>
    </source>
</evidence>
<dbReference type="InterPro" id="IPR003594">
    <property type="entry name" value="HATPase_dom"/>
</dbReference>
<dbReference type="PANTHER" id="PTHR42878:SF7">
    <property type="entry name" value="SENSOR HISTIDINE KINASE GLRK"/>
    <property type="match status" value="1"/>
</dbReference>
<evidence type="ECO:0000313" key="15">
    <source>
        <dbReference type="Proteomes" id="UP000293296"/>
    </source>
</evidence>
<name>A0A4P6HPE1_9BACT</name>
<evidence type="ECO:0000256" key="6">
    <source>
        <dbReference type="ARBA" id="ARBA00022741"/>
    </source>
</evidence>
<sequence>MIDSQGKVSFWNPAAERLLGYSKDEASGQDLHSLIAPERYLDAYTKGFKKFHNTGQGDAIGKTIELSARIKDGREIPISLSLSSLHTADGWHAVGIIRDNSELRRLEKAKDDLERISRHNLKSPLTGIINIPELLMEDENLTVQQKNMLNLVIVSGRKMLLQINSSLDLYKIENGTYEFLPQDCDLLEIIKGVSELLGKGMGFNPNKVHIHENYTLNNTTGLSIYSDAGLLEIILINLIKNAVESSGHDDPIDISISYDCVKCNISISNSRPVPTEIRDKFFEKYATAGKPGGTGLGTYSAAIMTKAIGGTISMTTSDEIGTKVTVCIPKVPWS</sequence>
<dbReference type="InterPro" id="IPR050351">
    <property type="entry name" value="BphY/WalK/GraS-like"/>
</dbReference>
<dbReference type="InterPro" id="IPR003661">
    <property type="entry name" value="HisK_dim/P_dom"/>
</dbReference>
<evidence type="ECO:0000256" key="9">
    <source>
        <dbReference type="ARBA" id="ARBA00022989"/>
    </source>
</evidence>
<reference evidence="14 15" key="1">
    <citation type="submission" date="2018-02" db="EMBL/GenBank/DDBJ databases">
        <title>Genome sequence of Desulfovibrio carbinolicus DSM 3852.</title>
        <authorList>
            <person name="Wilbanks E."/>
            <person name="Skennerton C.T."/>
            <person name="Orphan V.J."/>
        </authorList>
    </citation>
    <scope>NUCLEOTIDE SEQUENCE [LARGE SCALE GENOMIC DNA]</scope>
    <source>
        <strain evidence="14 15">DSM 3852</strain>
    </source>
</reference>
<evidence type="ECO:0000256" key="8">
    <source>
        <dbReference type="ARBA" id="ARBA00022840"/>
    </source>
</evidence>
<dbReference type="SMART" id="SM00387">
    <property type="entry name" value="HATPase_c"/>
    <property type="match status" value="1"/>
</dbReference>